<evidence type="ECO:0000313" key="3">
    <source>
        <dbReference type="EMBL" id="KAF6030079.1"/>
    </source>
</evidence>
<sequence length="180" mass="21936">MYILTIYRGCIYLLFTGDAYTYYLQGMYILTIYRGCIYLLFTGDVYTYYLQGMYILTIYRDVYTYYLQGMYILTIYRGCIYLLFTGDVYTYYLQGMYILTIYRGWMYAEHSDFTKDKPFWSAYRARNYGYNKFHISNSTHIFVEWVDDELNGKITDSFWIIKSKHGKETYDCHLRQGKRW</sequence>
<organism evidence="3 4">
    <name type="scientific">Bugula neritina</name>
    <name type="common">Brown bryozoan</name>
    <name type="synonym">Sertularia neritina</name>
    <dbReference type="NCBI Taxonomy" id="10212"/>
    <lineage>
        <taxon>Eukaryota</taxon>
        <taxon>Metazoa</taxon>
        <taxon>Spiralia</taxon>
        <taxon>Lophotrochozoa</taxon>
        <taxon>Bryozoa</taxon>
        <taxon>Gymnolaemata</taxon>
        <taxon>Cheilostomatida</taxon>
        <taxon>Flustrina</taxon>
        <taxon>Buguloidea</taxon>
        <taxon>Bugulidae</taxon>
        <taxon>Bugula</taxon>
    </lineage>
</organism>
<keyword evidence="1" id="KW-0472">Membrane</keyword>
<dbReference type="OrthoDB" id="6272087at2759"/>
<dbReference type="AlphaFoldDB" id="A0A7J7JUM8"/>
<evidence type="ECO:0000256" key="1">
    <source>
        <dbReference type="SAM" id="Phobius"/>
    </source>
</evidence>
<keyword evidence="4" id="KW-1185">Reference proteome</keyword>
<reference evidence="3" key="1">
    <citation type="submission" date="2020-06" db="EMBL/GenBank/DDBJ databases">
        <title>Draft genome of Bugula neritina, a colonial animal packing powerful symbionts and potential medicines.</title>
        <authorList>
            <person name="Rayko M."/>
        </authorList>
    </citation>
    <scope>NUCLEOTIDE SEQUENCE [LARGE SCALE GENOMIC DNA]</scope>
    <source>
        <strain evidence="3">Kwan_BN1</strain>
    </source>
</reference>
<feature type="transmembrane region" description="Helical" evidence="1">
    <location>
        <begin position="62"/>
        <end position="83"/>
    </location>
</feature>
<keyword evidence="1" id="KW-1133">Transmembrane helix</keyword>
<dbReference type="InterPro" id="IPR025733">
    <property type="entry name" value="PAPs_C"/>
</dbReference>
<proteinExistence type="predicted"/>
<feature type="transmembrane region" description="Helical" evidence="1">
    <location>
        <begin position="20"/>
        <end position="41"/>
    </location>
</feature>
<dbReference type="Proteomes" id="UP000593567">
    <property type="component" value="Unassembled WGS sequence"/>
</dbReference>
<dbReference type="Gene3D" id="3.60.21.10">
    <property type="match status" value="1"/>
</dbReference>
<feature type="domain" description="Purple acid phosphatase C-terminal" evidence="2">
    <location>
        <begin position="110"/>
        <end position="157"/>
    </location>
</feature>
<accession>A0A7J7JUM8</accession>
<name>A0A7J7JUM8_BUGNE</name>
<dbReference type="InterPro" id="IPR029052">
    <property type="entry name" value="Metallo-depent_PP-like"/>
</dbReference>
<keyword evidence="1" id="KW-0812">Transmembrane</keyword>
<comment type="caution">
    <text evidence="3">The sequence shown here is derived from an EMBL/GenBank/DDBJ whole genome shotgun (WGS) entry which is preliminary data.</text>
</comment>
<evidence type="ECO:0000259" key="2">
    <source>
        <dbReference type="Pfam" id="PF14008"/>
    </source>
</evidence>
<protein>
    <recommendedName>
        <fullName evidence="2">Purple acid phosphatase C-terminal domain-containing protein</fullName>
    </recommendedName>
</protein>
<gene>
    <name evidence="3" type="ORF">EB796_011630</name>
</gene>
<dbReference type="EMBL" id="VXIV02001759">
    <property type="protein sequence ID" value="KAF6030079.1"/>
    <property type="molecule type" value="Genomic_DNA"/>
</dbReference>
<evidence type="ECO:0000313" key="4">
    <source>
        <dbReference type="Proteomes" id="UP000593567"/>
    </source>
</evidence>
<dbReference type="Pfam" id="PF14008">
    <property type="entry name" value="Metallophos_C"/>
    <property type="match status" value="1"/>
</dbReference>